<protein>
    <submittedName>
        <fullName evidence="1">Uncharacterized protein</fullName>
    </submittedName>
</protein>
<evidence type="ECO:0000313" key="1">
    <source>
        <dbReference type="EMBL" id="MDX8130249.1"/>
    </source>
</evidence>
<name>A0ABU4UL64_9GAMM</name>
<keyword evidence="2" id="KW-1185">Reference proteome</keyword>
<dbReference type="RefSeq" id="WP_033159208.1">
    <property type="nucleotide sequence ID" value="NZ_JAXARY010000035.1"/>
</dbReference>
<evidence type="ECO:0000313" key="2">
    <source>
        <dbReference type="Proteomes" id="UP001284537"/>
    </source>
</evidence>
<dbReference type="Proteomes" id="UP001284537">
    <property type="component" value="Unassembled WGS sequence"/>
</dbReference>
<dbReference type="EMBL" id="JAXARY010000035">
    <property type="protein sequence ID" value="MDX8130249.1"/>
    <property type="molecule type" value="Genomic_DNA"/>
</dbReference>
<proteinExistence type="predicted"/>
<reference evidence="1 2" key="1">
    <citation type="submission" date="2023-11" db="EMBL/GenBank/DDBJ databases">
        <authorList>
            <person name="Ouyang M.-Y."/>
        </authorList>
    </citation>
    <scope>NUCLEOTIDE SEQUENCE [LARGE SCALE GENOMIC DNA]</scope>
    <source>
        <strain evidence="1 2">OY6</strain>
    </source>
</reference>
<accession>A0ABU4UL64</accession>
<sequence>MKAGFALRGVFGDAPAQGVVAVLGGAIRRFGANQAVVAIVLVAGDDVTGLAAFFFDQVAGPTRTKLSDSGLGDESVRLPG</sequence>
<organism evidence="1 2">
    <name type="scientific">Methylomonas defluvii</name>
    <dbReference type="NCBI Taxonomy" id="3045149"/>
    <lineage>
        <taxon>Bacteria</taxon>
        <taxon>Pseudomonadati</taxon>
        <taxon>Pseudomonadota</taxon>
        <taxon>Gammaproteobacteria</taxon>
        <taxon>Methylococcales</taxon>
        <taxon>Methylococcaceae</taxon>
        <taxon>Methylomonas</taxon>
    </lineage>
</organism>
<gene>
    <name evidence="1" type="ORF">QLH52_23365</name>
</gene>
<comment type="caution">
    <text evidence="1">The sequence shown here is derived from an EMBL/GenBank/DDBJ whole genome shotgun (WGS) entry which is preliminary data.</text>
</comment>